<dbReference type="SUPFAM" id="SSF46689">
    <property type="entry name" value="Homeodomain-like"/>
    <property type="match status" value="1"/>
</dbReference>
<dbReference type="PANTHER" id="PTHR30055">
    <property type="entry name" value="HTH-TYPE TRANSCRIPTIONAL REGULATOR RUTR"/>
    <property type="match status" value="1"/>
</dbReference>
<evidence type="ECO:0000259" key="6">
    <source>
        <dbReference type="PROSITE" id="PS50977"/>
    </source>
</evidence>
<dbReference type="EMBL" id="MOMC01000078">
    <property type="protein sequence ID" value="ONH23918.1"/>
    <property type="molecule type" value="Genomic_DNA"/>
</dbReference>
<feature type="region of interest" description="Disordered" evidence="5">
    <location>
        <begin position="1"/>
        <end position="38"/>
    </location>
</feature>
<dbReference type="PROSITE" id="PS50977">
    <property type="entry name" value="HTH_TETR_2"/>
    <property type="match status" value="1"/>
</dbReference>
<keyword evidence="1" id="KW-0805">Transcription regulation</keyword>
<dbReference type="PANTHER" id="PTHR30055:SF234">
    <property type="entry name" value="HTH-TYPE TRANSCRIPTIONAL REGULATOR BETI"/>
    <property type="match status" value="1"/>
</dbReference>
<dbReference type="GO" id="GO:0000976">
    <property type="term" value="F:transcription cis-regulatory region binding"/>
    <property type="evidence" value="ECO:0007669"/>
    <property type="project" value="TreeGrafter"/>
</dbReference>
<keyword evidence="3" id="KW-0804">Transcription</keyword>
<feature type="compositionally biased region" description="Basic and acidic residues" evidence="5">
    <location>
        <begin position="25"/>
        <end position="34"/>
    </location>
</feature>
<sequence>MGGPLLSKRLGTGETMGSGGAMADQEVRPIDDPSRGGTLRQRQAAATRESIARAALALFTERGYARTTIDEIARTARVSAASVYAIFGSKREVLREIRRVWFRDADLAGLVQAALAEPDAASRLVLAARWIRHQLEVGATISMIVDEATRADPKVAEMWEGLRVAADDRITEVISGISDQLAPGVSTRSAVDVVWALSRGAVYRELIDTRGWKPDQYERWLSATLRQQLLGENIAPVVEGESAVDGGMGVAG</sequence>
<keyword evidence="8" id="KW-1185">Reference proteome</keyword>
<feature type="DNA-binding region" description="H-T-H motif" evidence="4">
    <location>
        <begin position="68"/>
        <end position="87"/>
    </location>
</feature>
<accession>A0A1V2I240</accession>
<dbReference type="Pfam" id="PF00440">
    <property type="entry name" value="TetR_N"/>
    <property type="match status" value="1"/>
</dbReference>
<evidence type="ECO:0000256" key="3">
    <source>
        <dbReference type="ARBA" id="ARBA00023163"/>
    </source>
</evidence>
<dbReference type="PRINTS" id="PR00455">
    <property type="entry name" value="HTHTETR"/>
</dbReference>
<feature type="domain" description="HTH tetR-type" evidence="6">
    <location>
        <begin position="45"/>
        <end position="105"/>
    </location>
</feature>
<dbReference type="Proteomes" id="UP000188929">
    <property type="component" value="Unassembled WGS sequence"/>
</dbReference>
<proteinExistence type="predicted"/>
<gene>
    <name evidence="7" type="ORF">BL253_31850</name>
</gene>
<evidence type="ECO:0000313" key="7">
    <source>
        <dbReference type="EMBL" id="ONH23918.1"/>
    </source>
</evidence>
<dbReference type="AlphaFoldDB" id="A0A1V2I240"/>
<organism evidence="7 8">
    <name type="scientific">Pseudofrankia asymbiotica</name>
    <dbReference type="NCBI Taxonomy" id="1834516"/>
    <lineage>
        <taxon>Bacteria</taxon>
        <taxon>Bacillati</taxon>
        <taxon>Actinomycetota</taxon>
        <taxon>Actinomycetes</taxon>
        <taxon>Frankiales</taxon>
        <taxon>Frankiaceae</taxon>
        <taxon>Pseudofrankia</taxon>
    </lineage>
</organism>
<dbReference type="Gene3D" id="1.10.357.10">
    <property type="entry name" value="Tetracycline Repressor, domain 2"/>
    <property type="match status" value="1"/>
</dbReference>
<evidence type="ECO:0000256" key="2">
    <source>
        <dbReference type="ARBA" id="ARBA00023125"/>
    </source>
</evidence>
<protein>
    <recommendedName>
        <fullName evidence="6">HTH tetR-type domain-containing protein</fullName>
    </recommendedName>
</protein>
<name>A0A1V2I240_9ACTN</name>
<evidence type="ECO:0000256" key="5">
    <source>
        <dbReference type="SAM" id="MobiDB-lite"/>
    </source>
</evidence>
<dbReference type="InterPro" id="IPR009057">
    <property type="entry name" value="Homeodomain-like_sf"/>
</dbReference>
<comment type="caution">
    <text evidence="7">The sequence shown here is derived from an EMBL/GenBank/DDBJ whole genome shotgun (WGS) entry which is preliminary data.</text>
</comment>
<dbReference type="InterPro" id="IPR050109">
    <property type="entry name" value="HTH-type_TetR-like_transc_reg"/>
</dbReference>
<evidence type="ECO:0000256" key="1">
    <source>
        <dbReference type="ARBA" id="ARBA00023015"/>
    </source>
</evidence>
<evidence type="ECO:0000313" key="8">
    <source>
        <dbReference type="Proteomes" id="UP000188929"/>
    </source>
</evidence>
<reference evidence="8" key="1">
    <citation type="submission" date="2016-10" db="EMBL/GenBank/DDBJ databases">
        <title>Frankia sp. NRRL B-16386 Genome sequencing.</title>
        <authorList>
            <person name="Ghodhbane-Gtari F."/>
            <person name="Swanson E."/>
            <person name="Gueddou A."/>
            <person name="Hezbri K."/>
            <person name="Ktari K."/>
            <person name="Nouioui I."/>
            <person name="Morris K."/>
            <person name="Simpson S."/>
            <person name="Abebe-Akele F."/>
            <person name="Thomas K."/>
            <person name="Gtari M."/>
            <person name="Tisa L.S."/>
        </authorList>
    </citation>
    <scope>NUCLEOTIDE SEQUENCE [LARGE SCALE GENOMIC DNA]</scope>
    <source>
        <strain evidence="8">NRRL B-16386</strain>
    </source>
</reference>
<keyword evidence="2 4" id="KW-0238">DNA-binding</keyword>
<evidence type="ECO:0000256" key="4">
    <source>
        <dbReference type="PROSITE-ProRule" id="PRU00335"/>
    </source>
</evidence>
<dbReference type="InterPro" id="IPR001647">
    <property type="entry name" value="HTH_TetR"/>
</dbReference>
<dbReference type="GO" id="GO:0003700">
    <property type="term" value="F:DNA-binding transcription factor activity"/>
    <property type="evidence" value="ECO:0007669"/>
    <property type="project" value="TreeGrafter"/>
</dbReference>